<dbReference type="STRING" id="1220578.FPE01S_03_04640"/>
<evidence type="ECO:0000313" key="1">
    <source>
        <dbReference type="EMBL" id="GAO44426.1"/>
    </source>
</evidence>
<dbReference type="EMBL" id="BBWV01000003">
    <property type="protein sequence ID" value="GAO44426.1"/>
    <property type="molecule type" value="Genomic_DNA"/>
</dbReference>
<evidence type="ECO:0000313" key="2">
    <source>
        <dbReference type="Proteomes" id="UP000033121"/>
    </source>
</evidence>
<dbReference type="RefSeq" id="WP_046370357.1">
    <property type="nucleotide sequence ID" value="NZ_BBWV01000003.1"/>
</dbReference>
<dbReference type="OrthoDB" id="956078at2"/>
<dbReference type="Proteomes" id="UP000033121">
    <property type="component" value="Unassembled WGS sequence"/>
</dbReference>
<reference evidence="1 2" key="1">
    <citation type="submission" date="2015-04" db="EMBL/GenBank/DDBJ databases">
        <title>Whole genome shotgun sequence of Flavihumibacter petaseus NBRC 106054.</title>
        <authorList>
            <person name="Miyazawa S."/>
            <person name="Hosoyama A."/>
            <person name="Hashimoto M."/>
            <person name="Noguchi M."/>
            <person name="Tsuchikane K."/>
            <person name="Ohji S."/>
            <person name="Yamazoe A."/>
            <person name="Ichikawa N."/>
            <person name="Kimura A."/>
            <person name="Fujita N."/>
        </authorList>
    </citation>
    <scope>NUCLEOTIDE SEQUENCE [LARGE SCALE GENOMIC DNA]</scope>
    <source>
        <strain evidence="1 2">NBRC 106054</strain>
    </source>
</reference>
<dbReference type="InterPro" id="IPR016181">
    <property type="entry name" value="Acyl_CoA_acyltransferase"/>
</dbReference>
<sequence length="163" mass="19106">MKLLERSTGSQLDAVIERVTDKELSQVYKDRKRFPCFDWRKYKGQVVYKIRLVSSTEILGLMCIADHPGNNAIEIELLEAAHEHRGREKLMDWIAGCLIAFACRESFKMGYDGVVFLIPKTKLIEHYQKYGFIHIPFRTINRPDGFMVMEQQQSDHIIHEFLE</sequence>
<dbReference type="SUPFAM" id="SSF55729">
    <property type="entry name" value="Acyl-CoA N-acyltransferases (Nat)"/>
    <property type="match status" value="1"/>
</dbReference>
<dbReference type="AlphaFoldDB" id="A0A0E9N445"/>
<evidence type="ECO:0008006" key="3">
    <source>
        <dbReference type="Google" id="ProtNLM"/>
    </source>
</evidence>
<proteinExistence type="predicted"/>
<protein>
    <recommendedName>
        <fullName evidence="3">N-acetyltransferase domain-containing protein</fullName>
    </recommendedName>
</protein>
<gene>
    <name evidence="1" type="ORF">FPE01S_03_04640</name>
</gene>
<comment type="caution">
    <text evidence="1">The sequence shown here is derived from an EMBL/GenBank/DDBJ whole genome shotgun (WGS) entry which is preliminary data.</text>
</comment>
<accession>A0A0E9N445</accession>
<organism evidence="1 2">
    <name type="scientific">Flavihumibacter petaseus NBRC 106054</name>
    <dbReference type="NCBI Taxonomy" id="1220578"/>
    <lineage>
        <taxon>Bacteria</taxon>
        <taxon>Pseudomonadati</taxon>
        <taxon>Bacteroidota</taxon>
        <taxon>Chitinophagia</taxon>
        <taxon>Chitinophagales</taxon>
        <taxon>Chitinophagaceae</taxon>
        <taxon>Flavihumibacter</taxon>
    </lineage>
</organism>
<keyword evidence="2" id="KW-1185">Reference proteome</keyword>
<name>A0A0E9N445_9BACT</name>